<proteinExistence type="predicted"/>
<sequence length="435" mass="46884">MFDVLYLCFGGVAWTVVAFKTRAWLRDRGNADLGLTCVMSAGVATVFVFSAPSVYRWFDRLTGVSNLSMVFLYSSVVVFAAGAFVLLLRWNGGAGAEGRARVRARSRTAVTAVAVAWAVAVTCFVVGRPDDVEHPRDLSTAYAGSPGVMAFLVLYLAIFGTSLAGLGALCPRYAGRLGASWLARGLRLLAAGCWLGLAYCACKLAGFVLSWAGHEAPWLSNGVAPLSASVAAVLVLTGLALPAAGPRACAWRRLRRLHPLWKDVTAQAPEMAAGGPFWGGRWPFARLQWRADRQMAQIRDVQRGIRRYVEADTVDIARERGRAVVADERQLAAVAEAAALRRGLENRAIGLVPVLGAESVVVTADEERLPARPANRADISRERLPDTVPGGPALGPSAELIAEYEHLARVADVYYSPLTDTVLTELRQRSAMQRH</sequence>
<dbReference type="RefSeq" id="WP_003983586.1">
    <property type="nucleotide sequence ID" value="NZ_CP048261.1"/>
</dbReference>
<dbReference type="Proteomes" id="UP000011074">
    <property type="component" value="Chromosome"/>
</dbReference>
<evidence type="ECO:0000313" key="2">
    <source>
        <dbReference type="EMBL" id="QST84691.1"/>
    </source>
</evidence>
<evidence type="ECO:0000313" key="3">
    <source>
        <dbReference type="Proteomes" id="UP000011074"/>
    </source>
</evidence>
<dbReference type="GeneID" id="66859316"/>
<organism evidence="2 3">
    <name type="scientific">Streptomyces rimosus subsp. rimosus (strain ATCC 10970 / DSM 40260 / JCM 4667 / NRRL 2234)</name>
    <dbReference type="NCBI Taxonomy" id="1265868"/>
    <lineage>
        <taxon>Bacteria</taxon>
        <taxon>Bacillati</taxon>
        <taxon>Actinomycetota</taxon>
        <taxon>Actinomycetes</taxon>
        <taxon>Kitasatosporales</taxon>
        <taxon>Streptomycetaceae</taxon>
        <taxon>Streptomyces</taxon>
    </lineage>
</organism>
<reference evidence="2" key="1">
    <citation type="submission" date="2012-12" db="EMBL/GenBank/DDBJ databases">
        <authorList>
            <person name="Pethick F.E."/>
            <person name="MacFadyen A.C."/>
            <person name="Tang Z."/>
            <person name="Sangal V."/>
            <person name="Tze-Tze L."/>
            <person name="Chu J."/>
            <person name="Guo M."/>
            <person name="Kirby R."/>
            <person name="Hoskisson P.A."/>
            <person name="Herron P.R."/>
            <person name="Hunter I.S."/>
        </authorList>
    </citation>
    <scope>NUCLEOTIDE SEQUENCE</scope>
    <source>
        <strain evidence="2">ATCC 10970</strain>
    </source>
</reference>
<dbReference type="InterPro" id="IPR046675">
    <property type="entry name" value="DUF6545"/>
</dbReference>
<dbReference type="EMBL" id="CP048261">
    <property type="protein sequence ID" value="QST84691.1"/>
    <property type="molecule type" value="Genomic_DNA"/>
</dbReference>
<protein>
    <recommendedName>
        <fullName evidence="1">DUF6545 domain-containing protein</fullName>
    </recommendedName>
</protein>
<reference evidence="2" key="3">
    <citation type="journal article" date="2021" name="bioRxiv">
        <title>Bilateral symmetry of linear streptomycete chromosomes.</title>
        <authorList>
            <person name="Algora-Gallardo L."/>
            <person name="Schniete J.K."/>
            <person name="Mark D.R."/>
            <person name="Hunter I.S."/>
            <person name="Herron P.R."/>
        </authorList>
    </citation>
    <scope>NUCLEOTIDE SEQUENCE</scope>
    <source>
        <strain evidence="2">ATCC 10970</strain>
    </source>
</reference>
<dbReference type="InterPro" id="IPR050039">
    <property type="entry name" value="MAB_1171c-like"/>
</dbReference>
<dbReference type="AlphaFoldDB" id="L8ERC1"/>
<gene>
    <name evidence="2" type="ORF">SRIM_035080</name>
</gene>
<reference evidence="2" key="2">
    <citation type="submission" date="2020-01" db="EMBL/GenBank/DDBJ databases">
        <authorList>
            <person name="Algora L."/>
            <person name="Schniete J.K."/>
            <person name="MacFadyen A."/>
            <person name="Hoskisson P.A."/>
            <person name="Hunter I.S."/>
            <person name="Herron P.R."/>
        </authorList>
    </citation>
    <scope>NUCLEOTIDE SEQUENCE</scope>
    <source>
        <strain evidence="2">ATCC 10970</strain>
    </source>
</reference>
<evidence type="ECO:0000259" key="1">
    <source>
        <dbReference type="Pfam" id="PF20182"/>
    </source>
</evidence>
<feature type="domain" description="DUF6545" evidence="1">
    <location>
        <begin position="251"/>
        <end position="414"/>
    </location>
</feature>
<dbReference type="Pfam" id="PF20182">
    <property type="entry name" value="DUF6545"/>
    <property type="match status" value="1"/>
</dbReference>
<name>L8ERC1_STRR1</name>
<accession>L8ERC1</accession>
<dbReference type="NCBIfam" id="NF042915">
    <property type="entry name" value="MAB_1171c_fam"/>
    <property type="match status" value="1"/>
</dbReference>